<dbReference type="InterPro" id="IPR022877">
    <property type="entry name" value="UPF0173"/>
</dbReference>
<dbReference type="Proteomes" id="UP001596091">
    <property type="component" value="Unassembled WGS sequence"/>
</dbReference>
<organism evidence="4 5">
    <name type="scientific">Acidicapsa dinghuensis</name>
    <dbReference type="NCBI Taxonomy" id="2218256"/>
    <lineage>
        <taxon>Bacteria</taxon>
        <taxon>Pseudomonadati</taxon>
        <taxon>Acidobacteriota</taxon>
        <taxon>Terriglobia</taxon>
        <taxon>Terriglobales</taxon>
        <taxon>Acidobacteriaceae</taxon>
        <taxon>Acidicapsa</taxon>
    </lineage>
</organism>
<evidence type="ECO:0000313" key="4">
    <source>
        <dbReference type="EMBL" id="MFC5864778.1"/>
    </source>
</evidence>
<comment type="similarity">
    <text evidence="2">Belongs to the UPF0173 family.</text>
</comment>
<dbReference type="PANTHER" id="PTHR43546">
    <property type="entry name" value="UPF0173 METAL-DEPENDENT HYDROLASE MJ1163-RELATED"/>
    <property type="match status" value="1"/>
</dbReference>
<gene>
    <name evidence="4" type="ORF">ACFPT7_20890</name>
</gene>
<reference evidence="5" key="1">
    <citation type="journal article" date="2019" name="Int. J. Syst. Evol. Microbiol.">
        <title>The Global Catalogue of Microorganisms (GCM) 10K type strain sequencing project: providing services to taxonomists for standard genome sequencing and annotation.</title>
        <authorList>
            <consortium name="The Broad Institute Genomics Platform"/>
            <consortium name="The Broad Institute Genome Sequencing Center for Infectious Disease"/>
            <person name="Wu L."/>
            <person name="Ma J."/>
        </authorList>
    </citation>
    <scope>NUCLEOTIDE SEQUENCE [LARGE SCALE GENOMIC DNA]</scope>
    <source>
        <strain evidence="5">JCM 4087</strain>
    </source>
</reference>
<evidence type="ECO:0000256" key="1">
    <source>
        <dbReference type="ARBA" id="ARBA00022801"/>
    </source>
</evidence>
<keyword evidence="1 2" id="KW-0378">Hydrolase</keyword>
<dbReference type="Pfam" id="PF12706">
    <property type="entry name" value="Lactamase_B_2"/>
    <property type="match status" value="1"/>
</dbReference>
<dbReference type="RefSeq" id="WP_263332563.1">
    <property type="nucleotide sequence ID" value="NZ_JAGSYH010000001.1"/>
</dbReference>
<dbReference type="HAMAP" id="MF_00457">
    <property type="entry name" value="UPF0173"/>
    <property type="match status" value="1"/>
</dbReference>
<sequence>MSFLKGTKITWLGHATVLVETPKGTNILIDPFIEHNPKYPKGYQLPEKIDYVLLTHGHMDHIADATPVAKKHNATVVAIVELAGYIASQGVKSTIGFNFGGTVQLPGVSVTLVEAKHSSSVEKDGAPLYLGEASGFVLTIADGPVLYHAGDTTVFRDMELIHELYAPDLVMLPIGDHYTMGPKEAALAVKYLKPKEVLPIHWGTFPPLTGRPAQLAELVGDSVKIAMVEPGQSL</sequence>
<comment type="caution">
    <text evidence="4">The sequence shown here is derived from an EMBL/GenBank/DDBJ whole genome shotgun (WGS) entry which is preliminary data.</text>
</comment>
<keyword evidence="5" id="KW-1185">Reference proteome</keyword>
<evidence type="ECO:0000256" key="2">
    <source>
        <dbReference type="HAMAP-Rule" id="MF_00457"/>
    </source>
</evidence>
<proteinExistence type="inferred from homology"/>
<dbReference type="PANTHER" id="PTHR43546:SF3">
    <property type="entry name" value="UPF0173 METAL-DEPENDENT HYDROLASE MJ1163"/>
    <property type="match status" value="1"/>
</dbReference>
<name>A0ABW1EPB4_9BACT</name>
<feature type="domain" description="Metallo-beta-lactamase" evidence="3">
    <location>
        <begin position="13"/>
        <end position="201"/>
    </location>
</feature>
<dbReference type="InterPro" id="IPR001279">
    <property type="entry name" value="Metallo-B-lactamas"/>
</dbReference>
<accession>A0ABW1EPB4</accession>
<dbReference type="SMART" id="SM00849">
    <property type="entry name" value="Lactamase_B"/>
    <property type="match status" value="1"/>
</dbReference>
<evidence type="ECO:0000313" key="5">
    <source>
        <dbReference type="Proteomes" id="UP001596091"/>
    </source>
</evidence>
<dbReference type="NCBIfam" id="NF001911">
    <property type="entry name" value="PRK00685.1"/>
    <property type="match status" value="1"/>
</dbReference>
<dbReference type="SUPFAM" id="SSF56281">
    <property type="entry name" value="Metallo-hydrolase/oxidoreductase"/>
    <property type="match status" value="1"/>
</dbReference>
<dbReference type="InterPro" id="IPR050114">
    <property type="entry name" value="UPF0173_UPF0282_UlaG_hydrolase"/>
</dbReference>
<protein>
    <recommendedName>
        <fullName evidence="2">UPF0173 metal-dependent hydrolase ACFPT7_20890</fullName>
    </recommendedName>
</protein>
<dbReference type="EMBL" id="JBHSPH010000010">
    <property type="protein sequence ID" value="MFC5864778.1"/>
    <property type="molecule type" value="Genomic_DNA"/>
</dbReference>
<dbReference type="InterPro" id="IPR036866">
    <property type="entry name" value="RibonucZ/Hydroxyglut_hydro"/>
</dbReference>
<dbReference type="GO" id="GO:0016787">
    <property type="term" value="F:hydrolase activity"/>
    <property type="evidence" value="ECO:0007669"/>
    <property type="project" value="UniProtKB-KW"/>
</dbReference>
<evidence type="ECO:0000259" key="3">
    <source>
        <dbReference type="SMART" id="SM00849"/>
    </source>
</evidence>
<dbReference type="Gene3D" id="3.60.15.10">
    <property type="entry name" value="Ribonuclease Z/Hydroxyacylglutathione hydrolase-like"/>
    <property type="match status" value="1"/>
</dbReference>